<sequence>MNESFLSIGKLKEKFESIKHDIKTIEMKKQIILAKSADGTENTRSKSVIKVNEIREKKKRNFRLWNNNEEKLVIQQLPEFKIQLKVLENDLFDRELYVEMRRESKKMERKVKSLENDNKILSEDNDKLKKEIEIMKGKIKENDNLLIIEQKKTENTAKYNEKLRGKIAKLKKKLDAAKENDQNSGNIVNNSKLNEASTGNPLSEIRCIMNNCLKPSTNPIKKTQAKTESFQQFKTSQKTPSMAISNIDLSTLSCIPLSSDSFDKDTLSTSAQCDIFIPPLPPKPSKKPVEDVSSYHSSFQEKRSILQSLHTSDYFLPNKKSYL</sequence>
<feature type="coiled-coil region" evidence="1">
    <location>
        <begin position="97"/>
        <end position="180"/>
    </location>
</feature>
<evidence type="ECO:0000256" key="1">
    <source>
        <dbReference type="SAM" id="Coils"/>
    </source>
</evidence>
<keyword evidence="3" id="KW-1185">Reference proteome</keyword>
<name>A0AAU9JD40_9CILI</name>
<evidence type="ECO:0000313" key="3">
    <source>
        <dbReference type="Proteomes" id="UP001162131"/>
    </source>
</evidence>
<organism evidence="2 3">
    <name type="scientific">Blepharisma stoltei</name>
    <dbReference type="NCBI Taxonomy" id="1481888"/>
    <lineage>
        <taxon>Eukaryota</taxon>
        <taxon>Sar</taxon>
        <taxon>Alveolata</taxon>
        <taxon>Ciliophora</taxon>
        <taxon>Postciliodesmatophora</taxon>
        <taxon>Heterotrichea</taxon>
        <taxon>Heterotrichida</taxon>
        <taxon>Blepharismidae</taxon>
        <taxon>Blepharisma</taxon>
    </lineage>
</organism>
<accession>A0AAU9JD40</accession>
<comment type="caution">
    <text evidence="2">The sequence shown here is derived from an EMBL/GenBank/DDBJ whole genome shotgun (WGS) entry which is preliminary data.</text>
</comment>
<proteinExistence type="predicted"/>
<reference evidence="2" key="1">
    <citation type="submission" date="2021-09" db="EMBL/GenBank/DDBJ databases">
        <authorList>
            <consortium name="AG Swart"/>
            <person name="Singh M."/>
            <person name="Singh A."/>
            <person name="Seah K."/>
            <person name="Emmerich C."/>
        </authorList>
    </citation>
    <scope>NUCLEOTIDE SEQUENCE</scope>
    <source>
        <strain evidence="2">ATCC30299</strain>
    </source>
</reference>
<gene>
    <name evidence="2" type="ORF">BSTOLATCC_MIC28778</name>
</gene>
<keyword evidence="1" id="KW-0175">Coiled coil</keyword>
<dbReference type="AlphaFoldDB" id="A0AAU9JD40"/>
<dbReference type="Proteomes" id="UP001162131">
    <property type="component" value="Unassembled WGS sequence"/>
</dbReference>
<protein>
    <submittedName>
        <fullName evidence="2">Uncharacterized protein</fullName>
    </submittedName>
</protein>
<dbReference type="EMBL" id="CAJZBQ010000028">
    <property type="protein sequence ID" value="CAG9321498.1"/>
    <property type="molecule type" value="Genomic_DNA"/>
</dbReference>
<evidence type="ECO:0000313" key="2">
    <source>
        <dbReference type="EMBL" id="CAG9321498.1"/>
    </source>
</evidence>